<dbReference type="GeneID" id="89511035"/>
<keyword evidence="9 12" id="KW-0131">Cell cycle</keyword>
<dbReference type="STRING" id="1121131.SAMN02745229_03935"/>
<evidence type="ECO:0000256" key="11">
    <source>
        <dbReference type="ARBA" id="ARBA00029986"/>
    </source>
</evidence>
<evidence type="ECO:0000256" key="14">
    <source>
        <dbReference type="RuleBase" id="RU003914"/>
    </source>
</evidence>
<feature type="domain" description="PPIase FKBP-type" evidence="17">
    <location>
        <begin position="163"/>
        <end position="251"/>
    </location>
</feature>
<dbReference type="PROSITE" id="PS50059">
    <property type="entry name" value="FKBP_PPIASE"/>
    <property type="match status" value="1"/>
</dbReference>
<dbReference type="EC" id="5.2.1.8" evidence="3 12"/>
<evidence type="ECO:0000256" key="3">
    <source>
        <dbReference type="ARBA" id="ARBA00013194"/>
    </source>
</evidence>
<evidence type="ECO:0000256" key="7">
    <source>
        <dbReference type="ARBA" id="ARBA00023186"/>
    </source>
</evidence>
<dbReference type="Gene3D" id="3.10.50.40">
    <property type="match status" value="1"/>
</dbReference>
<dbReference type="InterPro" id="IPR001179">
    <property type="entry name" value="PPIase_FKBP_dom"/>
</dbReference>
<dbReference type="InterPro" id="IPR046357">
    <property type="entry name" value="PPIase_dom_sf"/>
</dbReference>
<dbReference type="Pfam" id="PF05698">
    <property type="entry name" value="Trigger_C"/>
    <property type="match status" value="1"/>
</dbReference>
<comment type="similarity">
    <text evidence="2 12 14">Belongs to the FKBP-type PPIase family. Tig subfamily.</text>
</comment>
<organism evidence="18 19">
    <name type="scientific">Butyrivibrio fibrisolvens DSM 3071</name>
    <dbReference type="NCBI Taxonomy" id="1121131"/>
    <lineage>
        <taxon>Bacteria</taxon>
        <taxon>Bacillati</taxon>
        <taxon>Bacillota</taxon>
        <taxon>Clostridia</taxon>
        <taxon>Lachnospirales</taxon>
        <taxon>Lachnospiraceae</taxon>
        <taxon>Butyrivibrio</taxon>
    </lineage>
</organism>
<keyword evidence="5 12" id="KW-0132">Cell division</keyword>
<keyword evidence="8 12" id="KW-0413">Isomerase</keyword>
<dbReference type="SUPFAM" id="SSF102735">
    <property type="entry name" value="Trigger factor ribosome-binding domain"/>
    <property type="match status" value="1"/>
</dbReference>
<keyword evidence="6 12" id="KW-0697">Rotamase</keyword>
<evidence type="ECO:0000313" key="19">
    <source>
        <dbReference type="Proteomes" id="UP000184278"/>
    </source>
</evidence>
<feature type="compositionally biased region" description="Basic residues" evidence="16">
    <location>
        <begin position="477"/>
        <end position="488"/>
    </location>
</feature>
<dbReference type="EMBL" id="FQXK01000052">
    <property type="protein sequence ID" value="SHI98393.1"/>
    <property type="molecule type" value="Genomic_DNA"/>
</dbReference>
<dbReference type="PIRSF" id="PIRSF003095">
    <property type="entry name" value="Trigger_factor"/>
    <property type="match status" value="1"/>
</dbReference>
<proteinExistence type="inferred from homology"/>
<evidence type="ECO:0000259" key="17">
    <source>
        <dbReference type="PROSITE" id="PS50059"/>
    </source>
</evidence>
<keyword evidence="7 12" id="KW-0143">Chaperone</keyword>
<comment type="function">
    <text evidence="10 12">Involved in protein export. Acts as a chaperone by maintaining the newly synthesized protein in an open conformation. Functions as a peptidyl-prolyl cis-trans isomerase.</text>
</comment>
<gene>
    <name evidence="12" type="primary">tig</name>
    <name evidence="18" type="ORF">SAMN02745229_03935</name>
</gene>
<accession>A0A1M6FL79</accession>
<dbReference type="OrthoDB" id="9767721at2"/>
<keyword evidence="15" id="KW-0175">Coiled coil</keyword>
<reference evidence="19" key="1">
    <citation type="submission" date="2016-11" db="EMBL/GenBank/DDBJ databases">
        <authorList>
            <person name="Varghese N."/>
            <person name="Submissions S."/>
        </authorList>
    </citation>
    <scope>NUCLEOTIDE SEQUENCE [LARGE SCALE GENOMIC DNA]</scope>
    <source>
        <strain evidence="19">DSM 3071</strain>
    </source>
</reference>
<feature type="coiled-coil region" evidence="15">
    <location>
        <begin position="264"/>
        <end position="298"/>
    </location>
</feature>
<keyword evidence="19" id="KW-1185">Reference proteome</keyword>
<dbReference type="GO" id="GO:0043335">
    <property type="term" value="P:protein unfolding"/>
    <property type="evidence" value="ECO:0007669"/>
    <property type="project" value="TreeGrafter"/>
</dbReference>
<dbReference type="PANTHER" id="PTHR30560">
    <property type="entry name" value="TRIGGER FACTOR CHAPERONE AND PEPTIDYL-PROLYL CIS/TRANS ISOMERASE"/>
    <property type="match status" value="1"/>
</dbReference>
<dbReference type="InterPro" id="IPR005215">
    <property type="entry name" value="Trig_fac"/>
</dbReference>
<name>A0A1M6FL79_BUTFI</name>
<evidence type="ECO:0000256" key="13">
    <source>
        <dbReference type="PROSITE-ProRule" id="PRU00277"/>
    </source>
</evidence>
<dbReference type="InterPro" id="IPR008880">
    <property type="entry name" value="Trigger_fac_C"/>
</dbReference>
<dbReference type="GO" id="GO:0003755">
    <property type="term" value="F:peptidyl-prolyl cis-trans isomerase activity"/>
    <property type="evidence" value="ECO:0007669"/>
    <property type="project" value="UniProtKB-UniRule"/>
</dbReference>
<dbReference type="GO" id="GO:0051301">
    <property type="term" value="P:cell division"/>
    <property type="evidence" value="ECO:0007669"/>
    <property type="project" value="UniProtKB-KW"/>
</dbReference>
<evidence type="ECO:0000256" key="2">
    <source>
        <dbReference type="ARBA" id="ARBA00005464"/>
    </source>
</evidence>
<dbReference type="GO" id="GO:0005737">
    <property type="term" value="C:cytoplasm"/>
    <property type="evidence" value="ECO:0007669"/>
    <property type="project" value="UniProtKB-SubCell"/>
</dbReference>
<protein>
    <recommendedName>
        <fullName evidence="4 12">Trigger factor</fullName>
        <shortName evidence="12">TF</shortName>
        <ecNumber evidence="3 12">5.2.1.8</ecNumber>
    </recommendedName>
    <alternativeName>
        <fullName evidence="11 12">PPIase</fullName>
    </alternativeName>
</protein>
<comment type="domain">
    <text evidence="12">Consists of 3 domains; the N-terminus binds the ribosome, the middle domain has PPIase activity, while the C-terminus has intrinsic chaperone activity on its own.</text>
</comment>
<dbReference type="Gene3D" id="1.10.3120.10">
    <property type="entry name" value="Trigger factor, C-terminal domain"/>
    <property type="match status" value="1"/>
</dbReference>
<dbReference type="Gene3D" id="3.30.70.1050">
    <property type="entry name" value="Trigger factor ribosome-binding domain"/>
    <property type="match status" value="1"/>
</dbReference>
<dbReference type="Pfam" id="PF05697">
    <property type="entry name" value="Trigger_N"/>
    <property type="match status" value="1"/>
</dbReference>
<evidence type="ECO:0000256" key="16">
    <source>
        <dbReference type="SAM" id="MobiDB-lite"/>
    </source>
</evidence>
<dbReference type="InterPro" id="IPR008881">
    <property type="entry name" value="Trigger_fac_ribosome-bd_bac"/>
</dbReference>
<evidence type="ECO:0000256" key="1">
    <source>
        <dbReference type="ARBA" id="ARBA00000971"/>
    </source>
</evidence>
<evidence type="ECO:0000256" key="4">
    <source>
        <dbReference type="ARBA" id="ARBA00016902"/>
    </source>
</evidence>
<dbReference type="Proteomes" id="UP000184278">
    <property type="component" value="Unassembled WGS sequence"/>
</dbReference>
<dbReference type="GO" id="GO:0043022">
    <property type="term" value="F:ribosome binding"/>
    <property type="evidence" value="ECO:0007669"/>
    <property type="project" value="TreeGrafter"/>
</dbReference>
<dbReference type="InterPro" id="IPR037041">
    <property type="entry name" value="Trigger_fac_C_sf"/>
</dbReference>
<evidence type="ECO:0000256" key="8">
    <source>
        <dbReference type="ARBA" id="ARBA00023235"/>
    </source>
</evidence>
<dbReference type="InterPro" id="IPR036611">
    <property type="entry name" value="Trigger_fac_ribosome-bd_sf"/>
</dbReference>
<dbReference type="GO" id="GO:0051083">
    <property type="term" value="P:'de novo' cotranslational protein folding"/>
    <property type="evidence" value="ECO:0007669"/>
    <property type="project" value="TreeGrafter"/>
</dbReference>
<feature type="region of interest" description="Disordered" evidence="16">
    <location>
        <begin position="423"/>
        <end position="488"/>
    </location>
</feature>
<feature type="compositionally biased region" description="Basic and acidic residues" evidence="16">
    <location>
        <begin position="424"/>
        <end position="441"/>
    </location>
</feature>
<comment type="catalytic activity">
    <reaction evidence="1 12 13">
        <text>[protein]-peptidylproline (omega=180) = [protein]-peptidylproline (omega=0)</text>
        <dbReference type="Rhea" id="RHEA:16237"/>
        <dbReference type="Rhea" id="RHEA-COMP:10747"/>
        <dbReference type="Rhea" id="RHEA-COMP:10748"/>
        <dbReference type="ChEBI" id="CHEBI:83833"/>
        <dbReference type="ChEBI" id="CHEBI:83834"/>
        <dbReference type="EC" id="5.2.1.8"/>
    </reaction>
</comment>
<evidence type="ECO:0000256" key="9">
    <source>
        <dbReference type="ARBA" id="ARBA00023306"/>
    </source>
</evidence>
<dbReference type="HAMAP" id="MF_00303">
    <property type="entry name" value="Trigger_factor_Tig"/>
    <property type="match status" value="1"/>
</dbReference>
<dbReference type="GO" id="GO:0015031">
    <property type="term" value="P:protein transport"/>
    <property type="evidence" value="ECO:0007669"/>
    <property type="project" value="UniProtKB-UniRule"/>
</dbReference>
<evidence type="ECO:0000313" key="18">
    <source>
        <dbReference type="EMBL" id="SHI98393.1"/>
    </source>
</evidence>
<sequence length="488" mass="54627">MSVQVEKLEKSMAKLTIEVPAEELEKAIQNAYNKDKNKIQLPGFRKGKAPRKMIERMYGVGVFYEDAANELINNEYPKAADECGESIVSNPKIEVVQIESGKPFIFTAEVALKPPVGLGKYKGIKVSKQDTEVTDADIDAEIKAELNKNARVVDVTDRAVKMDDQITLDFEGFVDDKAFEGGKGTDYPLTIGSGSFIPGFEDQLVGAEIGKEVEVNVTFPEEYQEKSLAGKAAVFKCTVKGIKEKQLPELNDEFASNVSEFETLAEYKESVKKKLEDRKNAEAKAKKEDEAVKALIDDSEIELPEAMVETQQRQIVNDFAQRMQYQGLTMEQYLQYTGTTAEKMLEQVRPQAEERIKSRLVLEEVAKAENIEVSDDEVNAELQKMADQYQMEVEKVKEILGESQLKTLREDLAVSKAAEFIVENAKESAARKTTKKAAEKADDADDAEAATEEKPKRTRKTTKKADDAEAATEEKPKRTRKTTKKTEE</sequence>
<evidence type="ECO:0000256" key="5">
    <source>
        <dbReference type="ARBA" id="ARBA00022618"/>
    </source>
</evidence>
<evidence type="ECO:0000256" key="15">
    <source>
        <dbReference type="SAM" id="Coils"/>
    </source>
</evidence>
<evidence type="ECO:0000256" key="10">
    <source>
        <dbReference type="ARBA" id="ARBA00024849"/>
    </source>
</evidence>
<dbReference type="InterPro" id="IPR027304">
    <property type="entry name" value="Trigger_fact/SurA_dom_sf"/>
</dbReference>
<evidence type="ECO:0000256" key="6">
    <source>
        <dbReference type="ARBA" id="ARBA00023110"/>
    </source>
</evidence>
<dbReference type="SUPFAM" id="SSF109998">
    <property type="entry name" value="Triger factor/SurA peptide-binding domain-like"/>
    <property type="match status" value="1"/>
</dbReference>
<dbReference type="PANTHER" id="PTHR30560:SF3">
    <property type="entry name" value="TRIGGER FACTOR-LIKE PROTEIN TIG, CHLOROPLASTIC"/>
    <property type="match status" value="1"/>
</dbReference>
<comment type="subcellular location">
    <subcellularLocation>
        <location evidence="12">Cytoplasm</location>
    </subcellularLocation>
    <text evidence="12">About half TF is bound to the ribosome near the polypeptide exit tunnel while the other half is free in the cytoplasm.</text>
</comment>
<keyword evidence="12" id="KW-0963">Cytoplasm</keyword>
<dbReference type="AlphaFoldDB" id="A0A1M6FL79"/>
<dbReference type="FunFam" id="3.10.50.40:FF:000001">
    <property type="entry name" value="Trigger factor"/>
    <property type="match status" value="1"/>
</dbReference>
<dbReference type="RefSeq" id="WP_073390293.1">
    <property type="nucleotide sequence ID" value="NZ_FQXK01000052.1"/>
</dbReference>
<dbReference type="NCBIfam" id="TIGR00115">
    <property type="entry name" value="tig"/>
    <property type="match status" value="1"/>
</dbReference>
<evidence type="ECO:0000256" key="12">
    <source>
        <dbReference type="HAMAP-Rule" id="MF_00303"/>
    </source>
</evidence>
<dbReference type="SUPFAM" id="SSF54534">
    <property type="entry name" value="FKBP-like"/>
    <property type="match status" value="1"/>
</dbReference>
<dbReference type="Pfam" id="PF00254">
    <property type="entry name" value="FKBP_C"/>
    <property type="match status" value="1"/>
</dbReference>
<dbReference type="GO" id="GO:0044183">
    <property type="term" value="F:protein folding chaperone"/>
    <property type="evidence" value="ECO:0007669"/>
    <property type="project" value="TreeGrafter"/>
</dbReference>
<feature type="compositionally biased region" description="Basic and acidic residues" evidence="16">
    <location>
        <begin position="463"/>
        <end position="476"/>
    </location>
</feature>